<protein>
    <submittedName>
        <fullName evidence="2">Uncharacterized protein</fullName>
    </submittedName>
</protein>
<evidence type="ECO:0000313" key="1">
    <source>
        <dbReference type="EMBL" id="CAF0977913.1"/>
    </source>
</evidence>
<name>A0A819NIH0_9BILA</name>
<dbReference type="SUPFAM" id="SSF48452">
    <property type="entry name" value="TPR-like"/>
    <property type="match status" value="1"/>
</dbReference>
<dbReference type="Gene3D" id="1.25.40.10">
    <property type="entry name" value="Tetratricopeptide repeat domain"/>
    <property type="match status" value="1"/>
</dbReference>
<gene>
    <name evidence="2" type="ORF">FNK824_LOCUS25861</name>
    <name evidence="1" type="ORF">SEV965_LOCUS9600</name>
</gene>
<dbReference type="EMBL" id="CAJNOU010000378">
    <property type="protein sequence ID" value="CAF0977913.1"/>
    <property type="molecule type" value="Genomic_DNA"/>
</dbReference>
<sequence length="108" mass="12648">MSVERLRLADEAMRMEEYSKAHSMYEDTINSYRHEFNRHQISIIIASMAKCSNHLQYYERAIQEATLALNEDATCVIALKQRATSFFKLKNYERAQIDIQDSIALARK</sequence>
<organism evidence="2 3">
    <name type="scientific">Rotaria sordida</name>
    <dbReference type="NCBI Taxonomy" id="392033"/>
    <lineage>
        <taxon>Eukaryota</taxon>
        <taxon>Metazoa</taxon>
        <taxon>Spiralia</taxon>
        <taxon>Gnathifera</taxon>
        <taxon>Rotifera</taxon>
        <taxon>Eurotatoria</taxon>
        <taxon>Bdelloidea</taxon>
        <taxon>Philodinida</taxon>
        <taxon>Philodinidae</taxon>
        <taxon>Rotaria</taxon>
    </lineage>
</organism>
<dbReference type="InterPro" id="IPR011990">
    <property type="entry name" value="TPR-like_helical_dom_sf"/>
</dbReference>
<dbReference type="Proteomes" id="UP000663874">
    <property type="component" value="Unassembled WGS sequence"/>
</dbReference>
<dbReference type="AlphaFoldDB" id="A0A819NIH0"/>
<proteinExistence type="predicted"/>
<comment type="caution">
    <text evidence="2">The sequence shown here is derived from an EMBL/GenBank/DDBJ whole genome shotgun (WGS) entry which is preliminary data.</text>
</comment>
<evidence type="ECO:0000313" key="3">
    <source>
        <dbReference type="Proteomes" id="UP000663874"/>
    </source>
</evidence>
<accession>A0A819NIH0</accession>
<evidence type="ECO:0000313" key="2">
    <source>
        <dbReference type="EMBL" id="CAF3999549.1"/>
    </source>
</evidence>
<dbReference type="Proteomes" id="UP000663889">
    <property type="component" value="Unassembled WGS sequence"/>
</dbReference>
<reference evidence="2" key="1">
    <citation type="submission" date="2021-02" db="EMBL/GenBank/DDBJ databases">
        <authorList>
            <person name="Nowell W R."/>
        </authorList>
    </citation>
    <scope>NUCLEOTIDE SEQUENCE</scope>
</reference>
<dbReference type="EMBL" id="CAJOBE010006202">
    <property type="protein sequence ID" value="CAF3999549.1"/>
    <property type="molecule type" value="Genomic_DNA"/>
</dbReference>